<name>A0ABQ1NL51_9BACI</name>
<accession>A0ABQ1NL51</accession>
<dbReference type="Pfam" id="PF00892">
    <property type="entry name" value="EamA"/>
    <property type="match status" value="2"/>
</dbReference>
<comment type="caution">
    <text evidence="5">The sequence shown here is derived from an EMBL/GenBank/DDBJ whole genome shotgun (WGS) entry which is preliminary data.</text>
</comment>
<reference evidence="6" key="1">
    <citation type="journal article" date="2019" name="Int. J. Syst. Evol. Microbiol.">
        <title>The Global Catalogue of Microorganisms (GCM) 10K type strain sequencing project: providing services to taxonomists for standard genome sequencing and annotation.</title>
        <authorList>
            <consortium name="The Broad Institute Genomics Platform"/>
            <consortium name="The Broad Institute Genome Sequencing Center for Infectious Disease"/>
            <person name="Wu L."/>
            <person name="Ma J."/>
        </authorList>
    </citation>
    <scope>NUCLEOTIDE SEQUENCE [LARGE SCALE GENOMIC DNA]</scope>
    <source>
        <strain evidence="6">CCM 7282</strain>
    </source>
</reference>
<dbReference type="InterPro" id="IPR052756">
    <property type="entry name" value="Alkyne_AA_exporter"/>
</dbReference>
<feature type="transmembrane region" description="Helical" evidence="3">
    <location>
        <begin position="243"/>
        <end position="262"/>
    </location>
</feature>
<feature type="transmembrane region" description="Helical" evidence="3">
    <location>
        <begin position="123"/>
        <end position="141"/>
    </location>
</feature>
<feature type="transmembrane region" description="Helical" evidence="3">
    <location>
        <begin position="214"/>
        <end position="231"/>
    </location>
</feature>
<gene>
    <name evidence="5" type="ORF">GCM10007216_05790</name>
</gene>
<keyword evidence="3" id="KW-0472">Membrane</keyword>
<dbReference type="InterPro" id="IPR000620">
    <property type="entry name" value="EamA_dom"/>
</dbReference>
<keyword evidence="3" id="KW-0812">Transmembrane</keyword>
<feature type="transmembrane region" description="Helical" evidence="3">
    <location>
        <begin position="147"/>
        <end position="170"/>
    </location>
</feature>
<evidence type="ECO:0000256" key="3">
    <source>
        <dbReference type="SAM" id="Phobius"/>
    </source>
</evidence>
<protein>
    <submittedName>
        <fullName evidence="5">Membrane protein</fullName>
    </submittedName>
</protein>
<evidence type="ECO:0000313" key="6">
    <source>
        <dbReference type="Proteomes" id="UP000619534"/>
    </source>
</evidence>
<evidence type="ECO:0000259" key="4">
    <source>
        <dbReference type="Pfam" id="PF00892"/>
    </source>
</evidence>
<dbReference type="SUPFAM" id="SSF103481">
    <property type="entry name" value="Multidrug resistance efflux transporter EmrE"/>
    <property type="match status" value="2"/>
</dbReference>
<keyword evidence="6" id="KW-1185">Reference proteome</keyword>
<feature type="domain" description="EamA" evidence="4">
    <location>
        <begin position="7"/>
        <end position="139"/>
    </location>
</feature>
<feature type="transmembrane region" description="Helical" evidence="3">
    <location>
        <begin position="37"/>
        <end position="54"/>
    </location>
</feature>
<dbReference type="InterPro" id="IPR037185">
    <property type="entry name" value="EmrE-like"/>
</dbReference>
<keyword evidence="3" id="KW-1133">Transmembrane helix</keyword>
<sequence>MNKQAFTLAFITVLIWGSTFAAIRASLHGGYTAGHLVLFRYLIASTLFAVYALWPGVKFKLPIKKDVLPLLGLGFVGISIYHIGVTFGEITVSSGTAGMLIGAAPIFTAIIAVIALKEKLGTFGWTGLTIGFIGILLITVGSSGSSFTLSSGALLLVMATVATSIFFVFQKPFFRRYKPIELTAYVTWAGTIPFFIFSPGLFDTVQQASMEANLAAIYVGIFPAGVAYVTWSTALSLGNASSVTSMMYLEPAVAVFFGWVWLNELPSMLSLIGGAVALLGVITINVLGRRHLMKKYRTPAYNRNTS</sequence>
<feature type="transmembrane region" description="Helical" evidence="3">
    <location>
        <begin position="66"/>
        <end position="84"/>
    </location>
</feature>
<evidence type="ECO:0000313" key="5">
    <source>
        <dbReference type="EMBL" id="GGC78123.1"/>
    </source>
</evidence>
<feature type="transmembrane region" description="Helical" evidence="3">
    <location>
        <begin position="182"/>
        <end position="202"/>
    </location>
</feature>
<evidence type="ECO:0000256" key="2">
    <source>
        <dbReference type="ARBA" id="ARBA00007362"/>
    </source>
</evidence>
<evidence type="ECO:0000256" key="1">
    <source>
        <dbReference type="ARBA" id="ARBA00004127"/>
    </source>
</evidence>
<feature type="transmembrane region" description="Helical" evidence="3">
    <location>
        <begin position="268"/>
        <end position="287"/>
    </location>
</feature>
<proteinExistence type="inferred from homology"/>
<dbReference type="RefSeq" id="WP_062445173.1">
    <property type="nucleotide sequence ID" value="NZ_BMCJ01000001.1"/>
</dbReference>
<dbReference type="Proteomes" id="UP000619534">
    <property type="component" value="Unassembled WGS sequence"/>
</dbReference>
<comment type="similarity">
    <text evidence="2">Belongs to the EamA transporter family.</text>
</comment>
<dbReference type="PANTHER" id="PTHR12715:SF4">
    <property type="entry name" value="EAMA DOMAIN-CONTAINING PROTEIN"/>
    <property type="match status" value="1"/>
</dbReference>
<dbReference type="EMBL" id="BMCJ01000001">
    <property type="protein sequence ID" value="GGC78123.1"/>
    <property type="molecule type" value="Genomic_DNA"/>
</dbReference>
<feature type="domain" description="EamA" evidence="4">
    <location>
        <begin position="151"/>
        <end position="285"/>
    </location>
</feature>
<organism evidence="5 6">
    <name type="scientific">Thalassobacillus devorans</name>
    <dbReference type="NCBI Taxonomy" id="279813"/>
    <lineage>
        <taxon>Bacteria</taxon>
        <taxon>Bacillati</taxon>
        <taxon>Bacillota</taxon>
        <taxon>Bacilli</taxon>
        <taxon>Bacillales</taxon>
        <taxon>Bacillaceae</taxon>
        <taxon>Thalassobacillus</taxon>
    </lineage>
</organism>
<comment type="subcellular location">
    <subcellularLocation>
        <location evidence="1">Endomembrane system</location>
        <topology evidence="1">Multi-pass membrane protein</topology>
    </subcellularLocation>
</comment>
<dbReference type="PANTHER" id="PTHR12715">
    <property type="entry name" value="TRANSPORTER, DRUG/METABOLITE EXPORTER FAMILY"/>
    <property type="match status" value="1"/>
</dbReference>
<feature type="transmembrane region" description="Helical" evidence="3">
    <location>
        <begin position="96"/>
        <end position="116"/>
    </location>
</feature>